<dbReference type="AlphaFoldDB" id="A0A8H3SEY0"/>
<gene>
    <name evidence="1" type="ORF">IFM46972_10864</name>
</gene>
<reference evidence="1 2" key="1">
    <citation type="submission" date="2020-01" db="EMBL/GenBank/DDBJ databases">
        <title>Draft genome sequence of Aspergillus udagawae IFM 46972.</title>
        <authorList>
            <person name="Takahashi H."/>
            <person name="Yaguchi T."/>
        </authorList>
    </citation>
    <scope>NUCLEOTIDE SEQUENCE [LARGE SCALE GENOMIC DNA]</scope>
    <source>
        <strain evidence="1 2">IFM 46972</strain>
    </source>
</reference>
<organism evidence="1 2">
    <name type="scientific">Aspergillus udagawae</name>
    <dbReference type="NCBI Taxonomy" id="91492"/>
    <lineage>
        <taxon>Eukaryota</taxon>
        <taxon>Fungi</taxon>
        <taxon>Dikarya</taxon>
        <taxon>Ascomycota</taxon>
        <taxon>Pezizomycotina</taxon>
        <taxon>Eurotiomycetes</taxon>
        <taxon>Eurotiomycetidae</taxon>
        <taxon>Eurotiales</taxon>
        <taxon>Aspergillaceae</taxon>
        <taxon>Aspergillus</taxon>
        <taxon>Aspergillus subgen. Fumigati</taxon>
    </lineage>
</organism>
<evidence type="ECO:0000313" key="2">
    <source>
        <dbReference type="Proteomes" id="UP000465221"/>
    </source>
</evidence>
<proteinExistence type="predicted"/>
<protein>
    <submittedName>
        <fullName evidence="1">Uncharacterized protein</fullName>
    </submittedName>
</protein>
<accession>A0A8H3SEY0</accession>
<sequence>MERAKEYVCSEASHAAETAEQETASYGKFQKPQYGWSESYYGMVLRDELASETLLASVYRLRRSKQTRLRQHVTSQFTVLVQSNSGPDLPASIKLTLVAVTAELFQANPLQWGDKDFHRFGSLHHLNGVLSHSQIPEIATEDLIHLAILGLKGCRALVEEEGQNPGSSVGQGFRISTNK</sequence>
<name>A0A8H3SEY0_9EURO</name>
<evidence type="ECO:0000313" key="1">
    <source>
        <dbReference type="EMBL" id="GFF57679.1"/>
    </source>
</evidence>
<dbReference type="EMBL" id="BLKC01000156">
    <property type="protein sequence ID" value="GFF57679.1"/>
    <property type="molecule type" value="Genomic_DNA"/>
</dbReference>
<comment type="caution">
    <text evidence="1">The sequence shown here is derived from an EMBL/GenBank/DDBJ whole genome shotgun (WGS) entry which is preliminary data.</text>
</comment>
<dbReference type="Proteomes" id="UP000465221">
    <property type="component" value="Unassembled WGS sequence"/>
</dbReference>